<comment type="caution">
    <text evidence="2">The sequence shown here is derived from an EMBL/GenBank/DDBJ whole genome shotgun (WGS) entry which is preliminary data.</text>
</comment>
<dbReference type="OrthoDB" id="512358at2"/>
<proteinExistence type="predicted"/>
<dbReference type="RefSeq" id="WP_109795093.1">
    <property type="nucleotide sequence ID" value="NZ_PHIG01000028.1"/>
</dbReference>
<dbReference type="InterPro" id="IPR013096">
    <property type="entry name" value="Cupin_2"/>
</dbReference>
<gene>
    <name evidence="2" type="ORF">CVT23_06920</name>
</gene>
<name>A0A2M9G3T4_9PROT</name>
<organism evidence="2 3">
    <name type="scientific">Minwuia thermotolerans</name>
    <dbReference type="NCBI Taxonomy" id="2056226"/>
    <lineage>
        <taxon>Bacteria</taxon>
        <taxon>Pseudomonadati</taxon>
        <taxon>Pseudomonadota</taxon>
        <taxon>Alphaproteobacteria</taxon>
        <taxon>Minwuiales</taxon>
        <taxon>Minwuiaceae</taxon>
        <taxon>Minwuia</taxon>
    </lineage>
</organism>
<protein>
    <submittedName>
        <fullName evidence="2">Cupin domain-containing protein</fullName>
    </submittedName>
</protein>
<feature type="domain" description="Cupin type-2" evidence="1">
    <location>
        <begin position="51"/>
        <end position="106"/>
    </location>
</feature>
<dbReference type="AlphaFoldDB" id="A0A2M9G3T4"/>
<keyword evidence="3" id="KW-1185">Reference proteome</keyword>
<dbReference type="Gene3D" id="2.60.120.10">
    <property type="entry name" value="Jelly Rolls"/>
    <property type="match status" value="1"/>
</dbReference>
<accession>A0A2M9G3T4</accession>
<sequence length="131" mass="14247">MVEKVDIRAALADRPFFRGRAPDNEAEAGAAFARLGRINNGEIFAGSYSGDTPWERHRKGDELVQVLDGATTITILTAEGAERHELRGGQFVVVPAGCWHRFETPDGVTVMTATPLPTDHSSAADPRMEEN</sequence>
<dbReference type="InterPro" id="IPR014710">
    <property type="entry name" value="RmlC-like_jellyroll"/>
</dbReference>
<reference evidence="2 3" key="1">
    <citation type="submission" date="2017-11" db="EMBL/GenBank/DDBJ databases">
        <title>Draft genome sequence of Rhizobiales bacterium SY3-13.</title>
        <authorList>
            <person name="Sun C."/>
        </authorList>
    </citation>
    <scope>NUCLEOTIDE SEQUENCE [LARGE SCALE GENOMIC DNA]</scope>
    <source>
        <strain evidence="2 3">SY3-13</strain>
    </source>
</reference>
<evidence type="ECO:0000313" key="3">
    <source>
        <dbReference type="Proteomes" id="UP000229498"/>
    </source>
</evidence>
<evidence type="ECO:0000313" key="2">
    <source>
        <dbReference type="EMBL" id="PJK30382.1"/>
    </source>
</evidence>
<dbReference type="Pfam" id="PF07883">
    <property type="entry name" value="Cupin_2"/>
    <property type="match status" value="1"/>
</dbReference>
<dbReference type="SUPFAM" id="SSF51182">
    <property type="entry name" value="RmlC-like cupins"/>
    <property type="match status" value="1"/>
</dbReference>
<dbReference type="EMBL" id="PHIG01000028">
    <property type="protein sequence ID" value="PJK30382.1"/>
    <property type="molecule type" value="Genomic_DNA"/>
</dbReference>
<dbReference type="Proteomes" id="UP000229498">
    <property type="component" value="Unassembled WGS sequence"/>
</dbReference>
<dbReference type="InterPro" id="IPR011051">
    <property type="entry name" value="RmlC_Cupin_sf"/>
</dbReference>
<evidence type="ECO:0000259" key="1">
    <source>
        <dbReference type="Pfam" id="PF07883"/>
    </source>
</evidence>